<evidence type="ECO:0000256" key="13">
    <source>
        <dbReference type="SAM" id="Coils"/>
    </source>
</evidence>
<keyword evidence="10 13" id="KW-0175">Coiled coil</keyword>
<feature type="domain" description="CAP-Gly" evidence="15">
    <location>
        <begin position="26"/>
        <end position="68"/>
    </location>
</feature>
<evidence type="ECO:0000256" key="14">
    <source>
        <dbReference type="SAM" id="MobiDB-lite"/>
    </source>
</evidence>
<dbReference type="Gene3D" id="2.30.30.190">
    <property type="entry name" value="CAP Gly-rich-like domain"/>
    <property type="match status" value="1"/>
</dbReference>
<feature type="compositionally biased region" description="Polar residues" evidence="14">
    <location>
        <begin position="123"/>
        <end position="163"/>
    </location>
</feature>
<evidence type="ECO:0000256" key="8">
    <source>
        <dbReference type="ARBA" id="ARBA00022776"/>
    </source>
</evidence>
<comment type="subcellular location">
    <subcellularLocation>
        <location evidence="3">Cytoplasm</location>
        <location evidence="3">Cell cortex</location>
    </subcellularLocation>
    <subcellularLocation>
        <location evidence="1">Cytoplasm</location>
        <location evidence="1">Cytoskeleton</location>
        <location evidence="1">Microtubule organizing center</location>
        <location evidence="1">Centrosome</location>
        <location evidence="1">Centriole</location>
    </subcellularLocation>
    <subcellularLocation>
        <location evidence="2">Cytoplasm</location>
        <location evidence="2">Cytoskeleton</location>
        <location evidence="2">Spindle</location>
    </subcellularLocation>
</comment>
<dbReference type="GO" id="GO:0051301">
    <property type="term" value="P:cell division"/>
    <property type="evidence" value="ECO:0007669"/>
    <property type="project" value="UniProtKB-KW"/>
</dbReference>
<feature type="compositionally biased region" description="Basic and acidic residues" evidence="14">
    <location>
        <begin position="1145"/>
        <end position="1154"/>
    </location>
</feature>
<evidence type="ECO:0000256" key="2">
    <source>
        <dbReference type="ARBA" id="ARBA00004186"/>
    </source>
</evidence>
<reference evidence="16" key="1">
    <citation type="journal article" date="2023" name="Mol. Phylogenet. Evol.">
        <title>Genome-scale phylogeny and comparative genomics of the fungal order Sordariales.</title>
        <authorList>
            <person name="Hensen N."/>
            <person name="Bonometti L."/>
            <person name="Westerberg I."/>
            <person name="Brannstrom I.O."/>
            <person name="Guillou S."/>
            <person name="Cros-Aarteil S."/>
            <person name="Calhoun S."/>
            <person name="Haridas S."/>
            <person name="Kuo A."/>
            <person name="Mondo S."/>
            <person name="Pangilinan J."/>
            <person name="Riley R."/>
            <person name="LaButti K."/>
            <person name="Andreopoulos B."/>
            <person name="Lipzen A."/>
            <person name="Chen C."/>
            <person name="Yan M."/>
            <person name="Daum C."/>
            <person name="Ng V."/>
            <person name="Clum A."/>
            <person name="Steindorff A."/>
            <person name="Ohm R.A."/>
            <person name="Martin F."/>
            <person name="Silar P."/>
            <person name="Natvig D.O."/>
            <person name="Lalanne C."/>
            <person name="Gautier V."/>
            <person name="Ament-Velasquez S.L."/>
            <person name="Kruys A."/>
            <person name="Hutchinson M.I."/>
            <person name="Powell A.J."/>
            <person name="Barry K."/>
            <person name="Miller A.N."/>
            <person name="Grigoriev I.V."/>
            <person name="Debuchy R."/>
            <person name="Gladieux P."/>
            <person name="Hiltunen Thoren M."/>
            <person name="Johannesson H."/>
        </authorList>
    </citation>
    <scope>NUCLEOTIDE SEQUENCE</scope>
    <source>
        <strain evidence="16">CBS 141.50</strain>
    </source>
</reference>
<dbReference type="Pfam" id="PF01302">
    <property type="entry name" value="CAP_GLY"/>
    <property type="match status" value="1"/>
</dbReference>
<keyword evidence="8" id="KW-0498">Mitosis</keyword>
<keyword evidence="12" id="KW-0131">Cell cycle</keyword>
<keyword evidence="17" id="KW-1185">Reference proteome</keyword>
<keyword evidence="11" id="KW-0206">Cytoskeleton</keyword>
<dbReference type="GO" id="GO:0051286">
    <property type="term" value="C:cell tip"/>
    <property type="evidence" value="ECO:0007669"/>
    <property type="project" value="TreeGrafter"/>
</dbReference>
<proteinExistence type="inferred from homology"/>
<feature type="region of interest" description="Disordered" evidence="14">
    <location>
        <begin position="85"/>
        <end position="283"/>
    </location>
</feature>
<keyword evidence="5" id="KW-0963">Cytoplasm</keyword>
<evidence type="ECO:0000256" key="10">
    <source>
        <dbReference type="ARBA" id="ARBA00023054"/>
    </source>
</evidence>
<dbReference type="Pfam" id="PF12455">
    <property type="entry name" value="Dynactin"/>
    <property type="match status" value="1"/>
</dbReference>
<evidence type="ECO:0000313" key="16">
    <source>
        <dbReference type="EMBL" id="KAK4139451.1"/>
    </source>
</evidence>
<dbReference type="GO" id="GO:0005819">
    <property type="term" value="C:spindle"/>
    <property type="evidence" value="ECO:0007669"/>
    <property type="project" value="UniProtKB-SubCell"/>
</dbReference>
<dbReference type="GO" id="GO:0030286">
    <property type="term" value="C:dynein complex"/>
    <property type="evidence" value="ECO:0007669"/>
    <property type="project" value="UniProtKB-KW"/>
</dbReference>
<dbReference type="PROSITE" id="PS50245">
    <property type="entry name" value="CAP_GLY_2"/>
    <property type="match status" value="1"/>
</dbReference>
<dbReference type="GO" id="GO:0005814">
    <property type="term" value="C:centriole"/>
    <property type="evidence" value="ECO:0007669"/>
    <property type="project" value="UniProtKB-SubCell"/>
</dbReference>
<dbReference type="GO" id="GO:0005874">
    <property type="term" value="C:microtubule"/>
    <property type="evidence" value="ECO:0007669"/>
    <property type="project" value="UniProtKB-KW"/>
</dbReference>
<accession>A0AAN6UV94</accession>
<feature type="region of interest" description="Disordered" evidence="14">
    <location>
        <begin position="296"/>
        <end position="322"/>
    </location>
</feature>
<dbReference type="InterPro" id="IPR000938">
    <property type="entry name" value="CAP-Gly_domain"/>
</dbReference>
<feature type="region of interest" description="Disordered" evidence="14">
    <location>
        <begin position="1134"/>
        <end position="1154"/>
    </location>
</feature>
<reference evidence="16" key="2">
    <citation type="submission" date="2023-05" db="EMBL/GenBank/DDBJ databases">
        <authorList>
            <consortium name="Lawrence Berkeley National Laboratory"/>
            <person name="Steindorff A."/>
            <person name="Hensen N."/>
            <person name="Bonometti L."/>
            <person name="Westerberg I."/>
            <person name="Brannstrom I.O."/>
            <person name="Guillou S."/>
            <person name="Cros-Aarteil S."/>
            <person name="Calhoun S."/>
            <person name="Haridas S."/>
            <person name="Kuo A."/>
            <person name="Mondo S."/>
            <person name="Pangilinan J."/>
            <person name="Riley R."/>
            <person name="Labutti K."/>
            <person name="Andreopoulos B."/>
            <person name="Lipzen A."/>
            <person name="Chen C."/>
            <person name="Yanf M."/>
            <person name="Daum C."/>
            <person name="Ng V."/>
            <person name="Clum A."/>
            <person name="Ohm R."/>
            <person name="Martin F."/>
            <person name="Silar P."/>
            <person name="Natvig D."/>
            <person name="Lalanne C."/>
            <person name="Gautier V."/>
            <person name="Ament-Velasquez S.L."/>
            <person name="Kruys A."/>
            <person name="Hutchinson M.I."/>
            <person name="Powell A.J."/>
            <person name="Barry K."/>
            <person name="Miller A.N."/>
            <person name="Grigoriev I.V."/>
            <person name="Debuchy R."/>
            <person name="Gladieux P."/>
            <person name="Thoren M.H."/>
            <person name="Johannesson H."/>
        </authorList>
    </citation>
    <scope>NUCLEOTIDE SEQUENCE</scope>
    <source>
        <strain evidence="16">CBS 141.50</strain>
    </source>
</reference>
<comment type="caution">
    <text evidence="16">The sequence shown here is derived from an EMBL/GenBank/DDBJ whole genome shotgun (WGS) entry which is preliminary data.</text>
</comment>
<evidence type="ECO:0000256" key="3">
    <source>
        <dbReference type="ARBA" id="ARBA00004544"/>
    </source>
</evidence>
<dbReference type="RefSeq" id="XP_062632822.1">
    <property type="nucleotide sequence ID" value="XM_062782312.1"/>
</dbReference>
<evidence type="ECO:0000256" key="9">
    <source>
        <dbReference type="ARBA" id="ARBA00023017"/>
    </source>
</evidence>
<dbReference type="GO" id="GO:0000743">
    <property type="term" value="P:nuclear migration involved in conjugation with cellular fusion"/>
    <property type="evidence" value="ECO:0007669"/>
    <property type="project" value="TreeGrafter"/>
</dbReference>
<evidence type="ECO:0000259" key="15">
    <source>
        <dbReference type="PROSITE" id="PS50245"/>
    </source>
</evidence>
<evidence type="ECO:0000256" key="6">
    <source>
        <dbReference type="ARBA" id="ARBA00022618"/>
    </source>
</evidence>
<feature type="coiled-coil region" evidence="13">
    <location>
        <begin position="545"/>
        <end position="589"/>
    </location>
</feature>
<dbReference type="PANTHER" id="PTHR18916:SF6">
    <property type="entry name" value="DYNACTIN SUBUNIT 1"/>
    <property type="match status" value="1"/>
</dbReference>
<dbReference type="PROSITE" id="PS00845">
    <property type="entry name" value="CAP_GLY_1"/>
    <property type="match status" value="1"/>
</dbReference>
<gene>
    <name evidence="16" type="ORF">C8A04DRAFT_33050</name>
</gene>
<dbReference type="GO" id="GO:0000132">
    <property type="term" value="P:establishment of mitotic spindle orientation"/>
    <property type="evidence" value="ECO:0007669"/>
    <property type="project" value="TreeGrafter"/>
</dbReference>
<feature type="compositionally biased region" description="Low complexity" evidence="14">
    <location>
        <begin position="202"/>
        <end position="222"/>
    </location>
</feature>
<feature type="compositionally biased region" description="Polar residues" evidence="14">
    <location>
        <begin position="95"/>
        <end position="108"/>
    </location>
</feature>
<dbReference type="InterPro" id="IPR022157">
    <property type="entry name" value="Dynactin"/>
</dbReference>
<dbReference type="PANTHER" id="PTHR18916">
    <property type="entry name" value="DYNACTIN 1-RELATED MICROTUBULE-BINDING"/>
    <property type="match status" value="1"/>
</dbReference>
<evidence type="ECO:0000256" key="1">
    <source>
        <dbReference type="ARBA" id="ARBA00004114"/>
    </source>
</evidence>
<keyword evidence="6" id="KW-0132">Cell division</keyword>
<dbReference type="SUPFAM" id="SSF74924">
    <property type="entry name" value="Cap-Gly domain"/>
    <property type="match status" value="1"/>
</dbReference>
<sequence>MSSSELTLGRTIQLADDRLGTIRFIGRTRFAPGLWVGVELEDATGKNDGSVNDVRYFDTTMGHGMFVRPNALKLLVGPPAPFMPVPPAEKKKSTARPTSIGSNASSRAATPADSGLAKRMSLNARSPTPGQRQSRPASGVPSPTKQLTNPPSRGTSSQSTSPPNGRPGFGLNAPRASLPGSRPSSIAPPAGRQTRQAPLSAPGLKPPTTATPKTTTGPARTLAGRLAPPTKTTISRPSGLKLPPGSRPTVAKPRPTANRKPSGGSPPSSAKSTDEESDQPAAFSVPVQSRALAIENRSDPANNKTSIDDAGEPAPNASTSAALKENEELKAKLRVLEKRRSDDRERLNTLERVQGERDRFERIIQTLQVKYQPQQQEITDLKRQLTEAETRLRNVEDIQQEHDSAMELATLDREMAEEMAEVYKTELDALKKKNEVLEREVEIYREEEDDTSSEFPADIPPSKELLQFRRDRERFHEALMRLNEFSEKQEEELEHSRKALKAEIADNQALREKNVAHAADLARHQVIIDDLREQLDNAHGSDDIIEALTEQQIAHLEEIEELKATVSSLEELKDVSDELEINHVHNQRELQAEIDKRDAVISEQARHAALQQKSIEDMEYTLSRFRDLVASLQTDLDDMRASHAVTEHESEQLNTRSRAMLDLNQKLQLSAAKAQVKTIDLELRRMEAEEAAQHLEVVTQFLPAAYDRTESSVHALLRFKRLASKAAIINNSLKERINLPPLPGHENDLFESCDAIDKLTWVSSMCGRFVESISHCSTSQFDRYRGAHPELEPVERALNGWIENLRHDDFQPKQCSEELQRTITLMTHLGEVHISNDLPSFADDIFMKTLLMQSYLESAATTITATTAMVQHVVQDEDELSHQFAKRTQTIITQTRSAKVIAGRAVLHLADLKAAGLSLSPEALGAFERCETTTADLASMARNIGSDLHKFLHDEARTEPYTLSDVQACAKTTIETGFGSDESGLFATYMDKLLAVTSQLSDLVSLSSKVHLAQECERGDAPWKLLSQEIKSLQKIPVEVEAECKRLKDDLANARRTAAIQEETLSTANLKIETLESRMRDAKEQMARIADLEALCDAASEMRDTFVENLDKQDRELKALEEDRDKWRQIASSSRAIAGGSEEADQARLDRQQSDAHQIDKMGEQINNLQAGIRWLQEDNLRARATEQPNHDWLAEPLTKTPTAVEQRKSLAANEGRAVLGQLLNLAGNAKVFDMSTLPADKTGWKPAKSTPQYHAADQAETFGAWKEWRAAAIRNGGALGAEGSRGGRSMYSGRLEIVLPVIDKEDQGQEGAGMGKGKGKAREI</sequence>
<dbReference type="InterPro" id="IPR036859">
    <property type="entry name" value="CAP-Gly_dom_sf"/>
</dbReference>
<evidence type="ECO:0000256" key="12">
    <source>
        <dbReference type="ARBA" id="ARBA00023306"/>
    </source>
</evidence>
<feature type="coiled-coil region" evidence="13">
    <location>
        <begin position="483"/>
        <end position="510"/>
    </location>
</feature>
<dbReference type="EMBL" id="MU853662">
    <property type="protein sequence ID" value="KAK4139451.1"/>
    <property type="molecule type" value="Genomic_DNA"/>
</dbReference>
<name>A0AAN6UV94_9PEZI</name>
<organism evidence="16 17">
    <name type="scientific">Dichotomopilus funicola</name>
    <dbReference type="NCBI Taxonomy" id="1934379"/>
    <lineage>
        <taxon>Eukaryota</taxon>
        <taxon>Fungi</taxon>
        <taxon>Dikarya</taxon>
        <taxon>Ascomycota</taxon>
        <taxon>Pezizomycotina</taxon>
        <taxon>Sordariomycetes</taxon>
        <taxon>Sordariomycetidae</taxon>
        <taxon>Sordariales</taxon>
        <taxon>Chaetomiaceae</taxon>
        <taxon>Dichotomopilus</taxon>
    </lineage>
</organism>
<dbReference type="GO" id="GO:0005816">
    <property type="term" value="C:spindle pole body"/>
    <property type="evidence" value="ECO:0007669"/>
    <property type="project" value="TreeGrafter"/>
</dbReference>
<dbReference type="GeneID" id="87818925"/>
<keyword evidence="7" id="KW-0493">Microtubule</keyword>
<evidence type="ECO:0000313" key="17">
    <source>
        <dbReference type="Proteomes" id="UP001302676"/>
    </source>
</evidence>
<dbReference type="SMART" id="SM01052">
    <property type="entry name" value="CAP_GLY"/>
    <property type="match status" value="1"/>
</dbReference>
<evidence type="ECO:0000256" key="5">
    <source>
        <dbReference type="ARBA" id="ARBA00022490"/>
    </source>
</evidence>
<keyword evidence="9" id="KW-0243">Dynein</keyword>
<protein>
    <submittedName>
        <fullName evidence="16">Dynein associated protein-domain-containing protein</fullName>
    </submittedName>
</protein>
<feature type="coiled-coil region" evidence="13">
    <location>
        <begin position="1044"/>
        <end position="1130"/>
    </location>
</feature>
<dbReference type="Proteomes" id="UP001302676">
    <property type="component" value="Unassembled WGS sequence"/>
</dbReference>
<comment type="similarity">
    <text evidence="4">Belongs to the dynactin 150 kDa subunit family.</text>
</comment>
<evidence type="ECO:0000256" key="4">
    <source>
        <dbReference type="ARBA" id="ARBA00011010"/>
    </source>
</evidence>
<evidence type="ECO:0000256" key="7">
    <source>
        <dbReference type="ARBA" id="ARBA00022701"/>
    </source>
</evidence>
<evidence type="ECO:0000256" key="11">
    <source>
        <dbReference type="ARBA" id="ARBA00023212"/>
    </source>
</evidence>